<protein>
    <recommendedName>
        <fullName evidence="5">Lipoprotein</fullName>
    </recommendedName>
</protein>
<feature type="compositionally biased region" description="Polar residues" evidence="1">
    <location>
        <begin position="63"/>
        <end position="72"/>
    </location>
</feature>
<organism evidence="3 4">
    <name type="scientific">Paenibacillus amylolyticus</name>
    <dbReference type="NCBI Taxonomy" id="1451"/>
    <lineage>
        <taxon>Bacteria</taxon>
        <taxon>Bacillati</taxon>
        <taxon>Bacillota</taxon>
        <taxon>Bacilli</taxon>
        <taxon>Bacillales</taxon>
        <taxon>Paenibacillaceae</taxon>
        <taxon>Paenibacillus</taxon>
    </lineage>
</organism>
<name>A0AAP5LPT0_PAEAM</name>
<feature type="region of interest" description="Disordered" evidence="1">
    <location>
        <begin position="36"/>
        <end position="82"/>
    </location>
</feature>
<reference evidence="3" key="1">
    <citation type="submission" date="2023-07" db="EMBL/GenBank/DDBJ databases">
        <title>Sorghum-associated microbial communities from plants grown in Nebraska, USA.</title>
        <authorList>
            <person name="Schachtman D."/>
        </authorList>
    </citation>
    <scope>NUCLEOTIDE SEQUENCE</scope>
    <source>
        <strain evidence="3">BE80</strain>
    </source>
</reference>
<feature type="compositionally biased region" description="Low complexity" evidence="1">
    <location>
        <begin position="73"/>
        <end position="82"/>
    </location>
</feature>
<dbReference type="AlphaFoldDB" id="A0AAP5LPT0"/>
<sequence length="192" mass="21427">MMKITWMRSTRWIFALICIMVLTSACGARNNNESVQEHAYPQSKEPIAEAGPDSIPNADAKQDNGSYSAQSESSADGGDGIVIDIDQSDKLTEAKSFRYSVKDVPEGYTLSELRWTSNQITIINSVQEASEHEADENQADGKKEGFYLKDNGQPMEFRYTDEMKGERGKVTLVYTNEAGQEILAEQEVKLKK</sequence>
<dbReference type="EMBL" id="JAVDTR010000003">
    <property type="protein sequence ID" value="MDR6722824.1"/>
    <property type="molecule type" value="Genomic_DNA"/>
</dbReference>
<evidence type="ECO:0000256" key="1">
    <source>
        <dbReference type="SAM" id="MobiDB-lite"/>
    </source>
</evidence>
<evidence type="ECO:0000313" key="3">
    <source>
        <dbReference type="EMBL" id="MDR6722824.1"/>
    </source>
</evidence>
<dbReference type="Proteomes" id="UP001254832">
    <property type="component" value="Unassembled WGS sequence"/>
</dbReference>
<evidence type="ECO:0000313" key="4">
    <source>
        <dbReference type="Proteomes" id="UP001254832"/>
    </source>
</evidence>
<keyword evidence="2" id="KW-0732">Signal</keyword>
<dbReference type="PROSITE" id="PS51257">
    <property type="entry name" value="PROKAR_LIPOPROTEIN"/>
    <property type="match status" value="1"/>
</dbReference>
<accession>A0AAP5LPT0</accession>
<evidence type="ECO:0008006" key="5">
    <source>
        <dbReference type="Google" id="ProtNLM"/>
    </source>
</evidence>
<evidence type="ECO:0000256" key="2">
    <source>
        <dbReference type="SAM" id="SignalP"/>
    </source>
</evidence>
<feature type="chain" id="PRO_5042952100" description="Lipoprotein" evidence="2">
    <location>
        <begin position="28"/>
        <end position="192"/>
    </location>
</feature>
<proteinExistence type="predicted"/>
<gene>
    <name evidence="3" type="ORF">J2W91_001276</name>
</gene>
<feature type="signal peptide" evidence="2">
    <location>
        <begin position="1"/>
        <end position="27"/>
    </location>
</feature>
<comment type="caution">
    <text evidence="3">The sequence shown here is derived from an EMBL/GenBank/DDBJ whole genome shotgun (WGS) entry which is preliminary data.</text>
</comment>